<evidence type="ECO:0000256" key="9">
    <source>
        <dbReference type="ARBA" id="ARBA00023299"/>
    </source>
</evidence>
<dbReference type="UniPathway" id="UPA00135">
    <property type="reaction ID" value="UER00197"/>
</dbReference>
<dbReference type="PIRSF" id="PIRSF000525">
    <property type="entry name" value="SerC"/>
    <property type="match status" value="1"/>
</dbReference>
<feature type="binding site" evidence="12">
    <location>
        <position position="148"/>
    </location>
    <ligand>
        <name>pyridoxal 5'-phosphate</name>
        <dbReference type="ChEBI" id="CHEBI:597326"/>
    </ligand>
</feature>
<dbReference type="GO" id="GO:0004648">
    <property type="term" value="F:O-phospho-L-serine:2-oxoglutarate aminotransferase activity"/>
    <property type="evidence" value="ECO:0007669"/>
    <property type="project" value="UniProtKB-UniRule"/>
</dbReference>
<comment type="pathway">
    <text evidence="1 12">Cofactor biosynthesis; pyridoxine 5'-phosphate biosynthesis; pyridoxine 5'-phosphate from D-erythrose 4-phosphate: step 3/5.</text>
</comment>
<evidence type="ECO:0000256" key="4">
    <source>
        <dbReference type="ARBA" id="ARBA00022576"/>
    </source>
</evidence>
<dbReference type="InterPro" id="IPR015422">
    <property type="entry name" value="PyrdxlP-dep_Trfase_small"/>
</dbReference>
<evidence type="ECO:0000256" key="5">
    <source>
        <dbReference type="ARBA" id="ARBA00022605"/>
    </source>
</evidence>
<reference evidence="15 16" key="1">
    <citation type="submission" date="2018-06" db="EMBL/GenBank/DDBJ databases">
        <authorList>
            <consortium name="Pathogen Informatics"/>
            <person name="Doyle S."/>
        </authorList>
    </citation>
    <scope>NUCLEOTIDE SEQUENCE [LARGE SCALE GENOMIC DNA]</scope>
    <source>
        <strain evidence="15 16">NCTC12475</strain>
    </source>
</reference>
<dbReference type="Proteomes" id="UP000254920">
    <property type="component" value="Unassembled WGS sequence"/>
</dbReference>
<dbReference type="EMBL" id="UFVD01000001">
    <property type="protein sequence ID" value="SUX10556.1"/>
    <property type="molecule type" value="Genomic_DNA"/>
</dbReference>
<dbReference type="GO" id="GO:0030170">
    <property type="term" value="F:pyridoxal phosphate binding"/>
    <property type="evidence" value="ECO:0007669"/>
    <property type="project" value="UniProtKB-UniRule"/>
</dbReference>
<evidence type="ECO:0000256" key="12">
    <source>
        <dbReference type="HAMAP-Rule" id="MF_00160"/>
    </source>
</evidence>
<dbReference type="NCBIfam" id="TIGR01364">
    <property type="entry name" value="serC_1"/>
    <property type="match status" value="1"/>
</dbReference>
<dbReference type="SUPFAM" id="SSF53383">
    <property type="entry name" value="PLP-dependent transferases"/>
    <property type="match status" value="1"/>
</dbReference>
<evidence type="ECO:0000256" key="6">
    <source>
        <dbReference type="ARBA" id="ARBA00022679"/>
    </source>
</evidence>
<comment type="pathway">
    <text evidence="2 12 13">Amino-acid biosynthesis; L-serine biosynthesis; L-serine from 3-phospho-D-glycerate: step 2/3.</text>
</comment>
<feature type="binding site" evidence="12">
    <location>
        <begin position="75"/>
        <end position="76"/>
    </location>
    <ligand>
        <name>pyridoxal 5'-phosphate</name>
        <dbReference type="ChEBI" id="CHEBI:597326"/>
    </ligand>
</feature>
<evidence type="ECO:0000313" key="15">
    <source>
        <dbReference type="EMBL" id="SUX10556.1"/>
    </source>
</evidence>
<dbReference type="GO" id="GO:0005737">
    <property type="term" value="C:cytoplasm"/>
    <property type="evidence" value="ECO:0007669"/>
    <property type="project" value="UniProtKB-SubCell"/>
</dbReference>
<accession>A0A381DIQ5</accession>
<keyword evidence="12" id="KW-0963">Cytoplasm</keyword>
<keyword evidence="4 12" id="KW-0032">Aminotransferase</keyword>
<dbReference type="FunFam" id="3.40.640.10:FF:000010">
    <property type="entry name" value="Phosphoserine aminotransferase"/>
    <property type="match status" value="1"/>
</dbReference>
<dbReference type="HAMAP" id="MF_00160">
    <property type="entry name" value="SerC_aminotrans_5"/>
    <property type="match status" value="1"/>
</dbReference>
<comment type="subunit">
    <text evidence="12">Homodimer.</text>
</comment>
<dbReference type="InterPro" id="IPR020578">
    <property type="entry name" value="Aminotrans_V_PyrdxlP_BS"/>
</dbReference>
<dbReference type="AlphaFoldDB" id="A0A381DIQ5"/>
<sequence>MRALNFNAGPSCIPLEVLEYAKNEFSDFNGCGSSIMELSHRSKTFEQVLDSAISNVKELYNISDDFAVLFLQGGGSLQFAQVPMNLYNGGVAQYVDTGTWTSKAIKEAQIQGINCEVVATSEDAKFNYIPKFSFSDNADYAYICSNNTIHGTQYQELPKTKCPLVVDSSSDLLSRDVDFSNIGLFFGGAQKNAGPSGVTLVIIRKDLADRVKSSVPTMLRYLTHIKNNSLYNTPNTFGIYMFDLVTKWIKKQGGLAKINEYNVKKASVLYEFIDANSDFYKPFARKNSRSLMNVTFNLKSEELEKRFVEMSQKENMIGLKGHRSLGGIRASIYNAVSLEDVKALVSFMDEFARKNG</sequence>
<evidence type="ECO:0000256" key="13">
    <source>
        <dbReference type="RuleBase" id="RU004505"/>
    </source>
</evidence>
<dbReference type="InterPro" id="IPR015424">
    <property type="entry name" value="PyrdxlP-dep_Trfase"/>
</dbReference>
<feature type="binding site" evidence="12">
    <location>
        <position position="190"/>
    </location>
    <ligand>
        <name>pyridoxal 5'-phosphate</name>
        <dbReference type="ChEBI" id="CHEBI:597326"/>
    </ligand>
</feature>
<dbReference type="PANTHER" id="PTHR43247:SF1">
    <property type="entry name" value="PHOSPHOSERINE AMINOTRANSFERASE"/>
    <property type="match status" value="1"/>
</dbReference>
<comment type="function">
    <text evidence="12">Catalyzes the reversible conversion of 3-phosphohydroxypyruvate to phosphoserine and of 3-hydroxy-2-oxo-4-phosphonooxybutanoate to phosphohydroxythreonine.</text>
</comment>
<feature type="domain" description="Aminotransferase class V" evidence="14">
    <location>
        <begin position="5"/>
        <end position="344"/>
    </location>
</feature>
<dbReference type="STRING" id="32024.GCA_000788295_01173"/>
<proteinExistence type="inferred from homology"/>
<dbReference type="UniPathway" id="UPA00244">
    <property type="reaction ID" value="UER00311"/>
</dbReference>
<dbReference type="GO" id="GO:0006564">
    <property type="term" value="P:L-serine biosynthetic process"/>
    <property type="evidence" value="ECO:0007669"/>
    <property type="project" value="UniProtKB-UniRule"/>
</dbReference>
<protein>
    <recommendedName>
        <fullName evidence="12">Phosphoserine aminotransferase</fullName>
        <ecNumber evidence="12">2.6.1.52</ecNumber>
    </recommendedName>
    <alternativeName>
        <fullName evidence="12">Phosphohydroxythreonine aminotransferase</fullName>
        <shortName evidence="12">PSAT</shortName>
    </alternativeName>
</protein>
<dbReference type="Gene3D" id="3.40.640.10">
    <property type="entry name" value="Type I PLP-dependent aspartate aminotransferase-like (Major domain)"/>
    <property type="match status" value="1"/>
</dbReference>
<keyword evidence="9 12" id="KW-0718">Serine biosynthesis</keyword>
<keyword evidence="16" id="KW-1185">Reference proteome</keyword>
<dbReference type="RefSeq" id="WP_170228716.1">
    <property type="nucleotide sequence ID" value="NZ_CP043427.1"/>
</dbReference>
<dbReference type="InterPro" id="IPR015421">
    <property type="entry name" value="PyrdxlP-dep_Trfase_major"/>
</dbReference>
<dbReference type="EC" id="2.6.1.52" evidence="12"/>
<dbReference type="Pfam" id="PF00266">
    <property type="entry name" value="Aminotran_5"/>
    <property type="match status" value="1"/>
</dbReference>
<comment type="catalytic activity">
    <reaction evidence="11 12 13">
        <text>O-phospho-L-serine + 2-oxoglutarate = 3-phosphooxypyruvate + L-glutamate</text>
        <dbReference type="Rhea" id="RHEA:14329"/>
        <dbReference type="ChEBI" id="CHEBI:16810"/>
        <dbReference type="ChEBI" id="CHEBI:18110"/>
        <dbReference type="ChEBI" id="CHEBI:29985"/>
        <dbReference type="ChEBI" id="CHEBI:57524"/>
        <dbReference type="EC" id="2.6.1.52"/>
    </reaction>
</comment>
<evidence type="ECO:0000256" key="7">
    <source>
        <dbReference type="ARBA" id="ARBA00022898"/>
    </source>
</evidence>
<feature type="binding site" evidence="12">
    <location>
        <position position="41"/>
    </location>
    <ligand>
        <name>L-glutamate</name>
        <dbReference type="ChEBI" id="CHEBI:29985"/>
    </ligand>
</feature>
<comment type="subcellular location">
    <subcellularLocation>
        <location evidence="12">Cytoplasm</location>
    </subcellularLocation>
</comment>
<keyword evidence="8 12" id="KW-0664">Pyridoxine biosynthesis</keyword>
<evidence type="ECO:0000256" key="2">
    <source>
        <dbReference type="ARBA" id="ARBA00005099"/>
    </source>
</evidence>
<feature type="binding site" evidence="12">
    <location>
        <position position="167"/>
    </location>
    <ligand>
        <name>pyridoxal 5'-phosphate</name>
        <dbReference type="ChEBI" id="CHEBI:597326"/>
    </ligand>
</feature>
<name>A0A381DIQ5_9BACT</name>
<evidence type="ECO:0000256" key="3">
    <source>
        <dbReference type="ARBA" id="ARBA00006904"/>
    </source>
</evidence>
<keyword evidence="7 12" id="KW-0663">Pyridoxal phosphate</keyword>
<comment type="catalytic activity">
    <reaction evidence="10 12">
        <text>4-(phosphooxy)-L-threonine + 2-oxoglutarate = (R)-3-hydroxy-2-oxo-4-phosphooxybutanoate + L-glutamate</text>
        <dbReference type="Rhea" id="RHEA:16573"/>
        <dbReference type="ChEBI" id="CHEBI:16810"/>
        <dbReference type="ChEBI" id="CHEBI:29985"/>
        <dbReference type="ChEBI" id="CHEBI:58452"/>
        <dbReference type="ChEBI" id="CHEBI:58538"/>
        <dbReference type="EC" id="2.6.1.52"/>
    </reaction>
</comment>
<dbReference type="GO" id="GO:0008615">
    <property type="term" value="P:pyridoxine biosynthetic process"/>
    <property type="evidence" value="ECO:0007669"/>
    <property type="project" value="UniProtKB-UniRule"/>
</dbReference>
<dbReference type="PANTHER" id="PTHR43247">
    <property type="entry name" value="PHOSPHOSERINE AMINOTRANSFERASE"/>
    <property type="match status" value="1"/>
</dbReference>
<comment type="cofactor">
    <cofactor evidence="12">
        <name>pyridoxal 5'-phosphate</name>
        <dbReference type="ChEBI" id="CHEBI:597326"/>
    </cofactor>
    <text evidence="12">Binds 1 pyridoxal phosphate per subunit.</text>
</comment>
<dbReference type="InterPro" id="IPR000192">
    <property type="entry name" value="Aminotrans_V_dom"/>
</dbReference>
<evidence type="ECO:0000256" key="11">
    <source>
        <dbReference type="ARBA" id="ARBA00049007"/>
    </source>
</evidence>
<dbReference type="InterPro" id="IPR022278">
    <property type="entry name" value="Pser_aminoTfrase"/>
</dbReference>
<gene>
    <name evidence="12 15" type="primary">serC</name>
    <name evidence="15" type="ORF">NCTC12475_00753</name>
</gene>
<keyword evidence="5 12" id="KW-0028">Amino-acid biosynthesis</keyword>
<evidence type="ECO:0000256" key="10">
    <source>
        <dbReference type="ARBA" id="ARBA00047630"/>
    </source>
</evidence>
<dbReference type="NCBIfam" id="NF003764">
    <property type="entry name" value="PRK05355.1"/>
    <property type="match status" value="1"/>
</dbReference>
<keyword evidence="6 12" id="KW-0808">Transferase</keyword>
<dbReference type="Gene3D" id="3.90.1150.10">
    <property type="entry name" value="Aspartate Aminotransferase, domain 1"/>
    <property type="match status" value="1"/>
</dbReference>
<organism evidence="15 16">
    <name type="scientific">Campylobacter sputorum subsp. sputorum</name>
    <dbReference type="NCBI Taxonomy" id="32024"/>
    <lineage>
        <taxon>Bacteria</taxon>
        <taxon>Pseudomonadati</taxon>
        <taxon>Campylobacterota</taxon>
        <taxon>Epsilonproteobacteria</taxon>
        <taxon>Campylobacterales</taxon>
        <taxon>Campylobacteraceae</taxon>
        <taxon>Campylobacter</taxon>
    </lineage>
</organism>
<comment type="similarity">
    <text evidence="3 12">Belongs to the class-V pyridoxal-phosphate-dependent aminotransferase family. SerC subfamily.</text>
</comment>
<dbReference type="FunFam" id="3.90.1150.10:FF:000006">
    <property type="entry name" value="Phosphoserine aminotransferase"/>
    <property type="match status" value="1"/>
</dbReference>
<evidence type="ECO:0000313" key="16">
    <source>
        <dbReference type="Proteomes" id="UP000254920"/>
    </source>
</evidence>
<dbReference type="GeneID" id="93091186"/>
<feature type="binding site" evidence="12">
    <location>
        <position position="100"/>
    </location>
    <ligand>
        <name>pyridoxal 5'-phosphate</name>
        <dbReference type="ChEBI" id="CHEBI:597326"/>
    </ligand>
</feature>
<evidence type="ECO:0000256" key="8">
    <source>
        <dbReference type="ARBA" id="ARBA00023096"/>
    </source>
</evidence>
<evidence type="ECO:0000259" key="14">
    <source>
        <dbReference type="Pfam" id="PF00266"/>
    </source>
</evidence>
<evidence type="ECO:0000256" key="1">
    <source>
        <dbReference type="ARBA" id="ARBA00004915"/>
    </source>
</evidence>
<feature type="modified residue" description="N6-(pyridoxal phosphate)lysine" evidence="12">
    <location>
        <position position="191"/>
    </location>
</feature>
<dbReference type="PROSITE" id="PS00595">
    <property type="entry name" value="AA_TRANSFER_CLASS_5"/>
    <property type="match status" value="1"/>
</dbReference>
<feature type="binding site" evidence="12">
    <location>
        <begin position="232"/>
        <end position="233"/>
    </location>
    <ligand>
        <name>pyridoxal 5'-phosphate</name>
        <dbReference type="ChEBI" id="CHEBI:597326"/>
    </ligand>
</feature>
<comment type="caution">
    <text evidence="12">Lacks conserved residue(s) required for the propagation of feature annotation.</text>
</comment>